<evidence type="ECO:0000256" key="2">
    <source>
        <dbReference type="ARBA" id="ARBA00023002"/>
    </source>
</evidence>
<feature type="domain" description="D-isomer specific 2-hydroxyacid dehydrogenase NAD-binding" evidence="6">
    <location>
        <begin position="107"/>
        <end position="286"/>
    </location>
</feature>
<comment type="similarity">
    <text evidence="1 4">Belongs to the D-isomer specific 2-hydroxyacid dehydrogenase family.</text>
</comment>
<organism evidence="7 10">
    <name type="scientific">Segatella bryantii</name>
    <name type="common">Prevotella bryantii</name>
    <dbReference type="NCBI Taxonomy" id="77095"/>
    <lineage>
        <taxon>Bacteria</taxon>
        <taxon>Pseudomonadati</taxon>
        <taxon>Bacteroidota</taxon>
        <taxon>Bacteroidia</taxon>
        <taxon>Bacteroidales</taxon>
        <taxon>Prevotellaceae</taxon>
        <taxon>Segatella</taxon>
    </lineage>
</organism>
<evidence type="ECO:0000256" key="1">
    <source>
        <dbReference type="ARBA" id="ARBA00005854"/>
    </source>
</evidence>
<dbReference type="InterPro" id="IPR006140">
    <property type="entry name" value="D-isomer_DH_NAD-bd"/>
</dbReference>
<dbReference type="Proteomes" id="UP000887043">
    <property type="component" value="Unassembled WGS sequence"/>
</dbReference>
<dbReference type="InterPro" id="IPR036291">
    <property type="entry name" value="NAD(P)-bd_dom_sf"/>
</dbReference>
<reference evidence="7" key="2">
    <citation type="submission" date="2021-08" db="EMBL/GenBank/DDBJ databases">
        <title>Prevotella lacticifex sp. nov., isolated from rumen of cow.</title>
        <authorList>
            <person name="Shinkai T."/>
            <person name="Ikeyama N."/>
            <person name="Kumagai M."/>
            <person name="Ohmori H."/>
            <person name="Sakamoto M."/>
            <person name="Ohkuma M."/>
            <person name="Mitsumori M."/>
        </authorList>
    </citation>
    <scope>NUCLEOTIDE SEQUENCE</scope>
    <source>
        <strain evidence="7">DSM 11371</strain>
    </source>
</reference>
<feature type="domain" description="D-isomer specific 2-hydroxyacid dehydrogenase catalytic" evidence="5">
    <location>
        <begin position="21"/>
        <end position="317"/>
    </location>
</feature>
<evidence type="ECO:0000256" key="4">
    <source>
        <dbReference type="RuleBase" id="RU003719"/>
    </source>
</evidence>
<evidence type="ECO:0000313" key="8">
    <source>
        <dbReference type="EMBL" id="OYP53499.1"/>
    </source>
</evidence>
<evidence type="ECO:0000313" key="9">
    <source>
        <dbReference type="Proteomes" id="UP000216189"/>
    </source>
</evidence>
<evidence type="ECO:0000259" key="6">
    <source>
        <dbReference type="Pfam" id="PF02826"/>
    </source>
</evidence>
<dbReference type="EMBL" id="NPJF01000064">
    <property type="protein sequence ID" value="OYP53499.1"/>
    <property type="molecule type" value="Genomic_DNA"/>
</dbReference>
<dbReference type="GeneID" id="72479734"/>
<evidence type="ECO:0000313" key="10">
    <source>
        <dbReference type="Proteomes" id="UP000887043"/>
    </source>
</evidence>
<evidence type="ECO:0000259" key="5">
    <source>
        <dbReference type="Pfam" id="PF00389"/>
    </source>
</evidence>
<protein>
    <submittedName>
        <fullName evidence="7">Glycerate dehydrogenase</fullName>
    </submittedName>
</protein>
<evidence type="ECO:0000313" key="7">
    <source>
        <dbReference type="EMBL" id="GJG27215.1"/>
    </source>
</evidence>
<dbReference type="InterPro" id="IPR050418">
    <property type="entry name" value="D-iso_2-hydroxyacid_DH_PdxB"/>
</dbReference>
<dbReference type="RefSeq" id="WP_006282418.1">
    <property type="nucleotide sequence ID" value="NZ_BPTR01000001.1"/>
</dbReference>
<dbReference type="PROSITE" id="PS00671">
    <property type="entry name" value="D_2_HYDROXYACID_DH_3"/>
    <property type="match status" value="1"/>
</dbReference>
<dbReference type="PANTHER" id="PTHR43761">
    <property type="entry name" value="D-ISOMER SPECIFIC 2-HYDROXYACID DEHYDROGENASE FAMILY PROTEIN (AFU_ORTHOLOGUE AFUA_1G13630)"/>
    <property type="match status" value="1"/>
</dbReference>
<dbReference type="InterPro" id="IPR006139">
    <property type="entry name" value="D-isomer_2_OHA_DH_cat_dom"/>
</dbReference>
<dbReference type="PANTHER" id="PTHR43761:SF1">
    <property type="entry name" value="D-ISOMER SPECIFIC 2-HYDROXYACID DEHYDROGENASE CATALYTIC DOMAIN-CONTAINING PROTEIN-RELATED"/>
    <property type="match status" value="1"/>
</dbReference>
<keyword evidence="2 4" id="KW-0560">Oxidoreductase</keyword>
<keyword evidence="9" id="KW-1185">Reference proteome</keyword>
<dbReference type="SUPFAM" id="SSF52283">
    <property type="entry name" value="Formate/glycerate dehydrogenase catalytic domain-like"/>
    <property type="match status" value="1"/>
</dbReference>
<dbReference type="SUPFAM" id="SSF51735">
    <property type="entry name" value="NAD(P)-binding Rossmann-fold domains"/>
    <property type="match status" value="1"/>
</dbReference>
<dbReference type="GO" id="GO:0016616">
    <property type="term" value="F:oxidoreductase activity, acting on the CH-OH group of donors, NAD or NADP as acceptor"/>
    <property type="evidence" value="ECO:0007669"/>
    <property type="project" value="InterPro"/>
</dbReference>
<dbReference type="EMBL" id="BPTR01000001">
    <property type="protein sequence ID" value="GJG27215.1"/>
    <property type="molecule type" value="Genomic_DNA"/>
</dbReference>
<dbReference type="InterPro" id="IPR029753">
    <property type="entry name" value="D-isomer_DH_CS"/>
</dbReference>
<dbReference type="GO" id="GO:0051287">
    <property type="term" value="F:NAD binding"/>
    <property type="evidence" value="ECO:0007669"/>
    <property type="project" value="InterPro"/>
</dbReference>
<dbReference type="Gene3D" id="3.40.50.720">
    <property type="entry name" value="NAD(P)-binding Rossmann-like Domain"/>
    <property type="match status" value="2"/>
</dbReference>
<proteinExistence type="inferred from homology"/>
<name>A0AA37HUZ3_SEGBR</name>
<dbReference type="AlphaFoldDB" id="A0AA37HUZ3"/>
<evidence type="ECO:0000256" key="3">
    <source>
        <dbReference type="ARBA" id="ARBA00023027"/>
    </source>
</evidence>
<comment type="caution">
    <text evidence="7">The sequence shown here is derived from an EMBL/GenBank/DDBJ whole genome shotgun (WGS) entry which is preliminary data.</text>
</comment>
<sequence length="318" mass="35075">MKIVILDGYTANPGDLSWDGLKEYGELIVYPRTKKEDVVSRAKDAEIVLTNKVVLDAEVLIQLPKLKYIGVLATGYNVVDIKKAKELGILVTNIPAYSTDSVAQATFALILNMTNRVAHYANKNRLGRWSDNDDFCYWDTPLRELAGKTLGIVGLGSIGWKVAHLALDFGMDVFAYTSKNAADLPDGIQKTTLEGLFSVSDILTLHCPLTEETYELINKNTLAKMKDGTILINTGRGPLVNEADVAEALQTGKLLYYGADVMCQEPPSKDNPLLKQKNAFITPHIAWATEEARTRLIDTCVENVKSFVEGQPINVVNR</sequence>
<dbReference type="CDD" id="cd12162">
    <property type="entry name" value="2-Hacid_dh_4"/>
    <property type="match status" value="1"/>
</dbReference>
<dbReference type="Pfam" id="PF00389">
    <property type="entry name" value="2-Hacid_dh"/>
    <property type="match status" value="1"/>
</dbReference>
<dbReference type="InterPro" id="IPR029752">
    <property type="entry name" value="D-isomer_DH_CS1"/>
</dbReference>
<keyword evidence="3" id="KW-0520">NAD</keyword>
<gene>
    <name evidence="8" type="ORF">CIK91_12660</name>
    <name evidence="7" type="ORF">PRRU23_09150</name>
</gene>
<dbReference type="Pfam" id="PF02826">
    <property type="entry name" value="2-Hacid_dh_C"/>
    <property type="match status" value="1"/>
</dbReference>
<dbReference type="PROSITE" id="PS00670">
    <property type="entry name" value="D_2_HYDROXYACID_DH_2"/>
    <property type="match status" value="1"/>
</dbReference>
<accession>A0AA37HUZ3</accession>
<dbReference type="PROSITE" id="PS00065">
    <property type="entry name" value="D_2_HYDROXYACID_DH_1"/>
    <property type="match status" value="1"/>
</dbReference>
<dbReference type="Proteomes" id="UP000216189">
    <property type="component" value="Unassembled WGS sequence"/>
</dbReference>
<reference evidence="8 9" key="1">
    <citation type="submission" date="2017-08" db="EMBL/GenBank/DDBJ databases">
        <title>Comparative genomics of non-oral Prevotella species.</title>
        <authorList>
            <person name="Accetto T."/>
            <person name="Nograsek B."/>
            <person name="Avgustin G."/>
        </authorList>
    </citation>
    <scope>NUCLEOTIDE SEQUENCE [LARGE SCALE GENOMIC DNA]</scope>
    <source>
        <strain evidence="8 9">TC1-1</strain>
    </source>
</reference>